<dbReference type="InterPro" id="IPR019852">
    <property type="entry name" value="Motility-assoc_prot_GldL"/>
</dbReference>
<keyword evidence="1" id="KW-1133">Transmembrane helix</keyword>
<comment type="caution">
    <text evidence="3">The sequence shown here is derived from an EMBL/GenBank/DDBJ whole genome shotgun (WGS) entry which is preliminary data.</text>
</comment>
<sequence>MASGVSPKVNRAVNVVVCLGAAVVIFGAMAKILHLSWADLALKLGLTTEALIFIVYAFLPPPDTGHAPQPAAKVVEKGNPALKGMEKMLQEADITPANLAKLSAGFQKLGVTVEKMGEISDVVAATGDYTQKTKEATSALASVKDAYIGTANALSSFNGAADSTKSYHDQVQVLTRNLSSLNTIYELELQESNNHLKALNQFYGKLNEASNAMIGSADDALRTQQQLASLAGNLGRLNQVYGNMLTAMQGR</sequence>
<evidence type="ECO:0000259" key="2">
    <source>
        <dbReference type="Pfam" id="PF22827"/>
    </source>
</evidence>
<gene>
    <name evidence="3" type="primary">gldL</name>
    <name evidence="3" type="ORF">ESB13_18480</name>
</gene>
<dbReference type="OrthoDB" id="1466660at2"/>
<dbReference type="AlphaFoldDB" id="A0A4Q1D3A4"/>
<keyword evidence="1" id="KW-0472">Membrane</keyword>
<dbReference type="EMBL" id="SDHZ01000003">
    <property type="protein sequence ID" value="RXK81779.1"/>
    <property type="molecule type" value="Genomic_DNA"/>
</dbReference>
<proteinExistence type="predicted"/>
<reference evidence="3 4" key="1">
    <citation type="submission" date="2019-01" db="EMBL/GenBank/DDBJ databases">
        <title>Filimonas sp. strain TTM-71.</title>
        <authorList>
            <person name="Chen W.-M."/>
        </authorList>
    </citation>
    <scope>NUCLEOTIDE SEQUENCE [LARGE SCALE GENOMIC DNA]</scope>
    <source>
        <strain evidence="3 4">TTM-71</strain>
    </source>
</reference>
<feature type="domain" description="Gliding motility protein GldL-like N-terminal" evidence="2">
    <location>
        <begin position="16"/>
        <end position="63"/>
    </location>
</feature>
<keyword evidence="1" id="KW-0812">Transmembrane</keyword>
<name>A0A4Q1D3A4_9BACT</name>
<evidence type="ECO:0000313" key="4">
    <source>
        <dbReference type="Proteomes" id="UP000290545"/>
    </source>
</evidence>
<dbReference type="InterPro" id="IPR055087">
    <property type="entry name" value="GldL-like_N"/>
</dbReference>
<accession>A0A4Q1D3A4</accession>
<dbReference type="Pfam" id="PF22827">
    <property type="entry name" value="GldL_N"/>
    <property type="match status" value="1"/>
</dbReference>
<evidence type="ECO:0000313" key="3">
    <source>
        <dbReference type="EMBL" id="RXK81779.1"/>
    </source>
</evidence>
<protein>
    <submittedName>
        <fullName evidence="3">Gliding motility protein GldL</fullName>
    </submittedName>
</protein>
<evidence type="ECO:0000256" key="1">
    <source>
        <dbReference type="SAM" id="Phobius"/>
    </source>
</evidence>
<organism evidence="3 4">
    <name type="scientific">Filimonas effusa</name>
    <dbReference type="NCBI Taxonomy" id="2508721"/>
    <lineage>
        <taxon>Bacteria</taxon>
        <taxon>Pseudomonadati</taxon>
        <taxon>Bacteroidota</taxon>
        <taxon>Chitinophagia</taxon>
        <taxon>Chitinophagales</taxon>
        <taxon>Chitinophagaceae</taxon>
        <taxon>Filimonas</taxon>
    </lineage>
</organism>
<dbReference type="NCBIfam" id="TIGR03513">
    <property type="entry name" value="GldL_gliding"/>
    <property type="match status" value="1"/>
</dbReference>
<feature type="transmembrane region" description="Helical" evidence="1">
    <location>
        <begin position="12"/>
        <end position="33"/>
    </location>
</feature>
<keyword evidence="4" id="KW-1185">Reference proteome</keyword>
<dbReference type="RefSeq" id="WP_129005176.1">
    <property type="nucleotide sequence ID" value="NZ_SDHZ01000003.1"/>
</dbReference>
<dbReference type="Proteomes" id="UP000290545">
    <property type="component" value="Unassembled WGS sequence"/>
</dbReference>